<keyword evidence="3" id="KW-1185">Reference proteome</keyword>
<comment type="caution">
    <text evidence="2">The sequence shown here is derived from an EMBL/GenBank/DDBJ whole genome shotgun (WGS) entry which is preliminary data.</text>
</comment>
<accession>A0A5B7DCJ1</accession>
<dbReference type="EMBL" id="VSRR010000709">
    <property type="protein sequence ID" value="MPC18765.1"/>
    <property type="molecule type" value="Genomic_DNA"/>
</dbReference>
<reference evidence="2 3" key="1">
    <citation type="submission" date="2019-05" db="EMBL/GenBank/DDBJ databases">
        <title>Another draft genome of Portunus trituberculatus and its Hox gene families provides insights of decapod evolution.</title>
        <authorList>
            <person name="Jeong J.-H."/>
            <person name="Song I."/>
            <person name="Kim S."/>
            <person name="Choi T."/>
            <person name="Kim D."/>
            <person name="Ryu S."/>
            <person name="Kim W."/>
        </authorList>
    </citation>
    <scope>NUCLEOTIDE SEQUENCE [LARGE SCALE GENOMIC DNA]</scope>
    <source>
        <tissue evidence="2">Muscle</tissue>
    </source>
</reference>
<feature type="region of interest" description="Disordered" evidence="1">
    <location>
        <begin position="1"/>
        <end position="23"/>
    </location>
</feature>
<sequence>MGQTSRASVRRWSTTRHKSSTGVPSSVHYQLNICFSRANSSATAALESSIPVPAQASEKPRHPAAAAAAAAAHHHHLCPYGSSLSLGRLQKRMQIAGASSGTGRGWAVSTPSYEALAARKCSLHLPWSNRILPRTSFCRDNTVPFREGEPTALLHLPRSDLTLPRTSFAETTRCYSGRENPLPRCTFHGGIAQHMVPSREGAHTSSLHFHGEIEHLVPSREGGHHGSVPNLTNACCQSPL</sequence>
<organism evidence="2 3">
    <name type="scientific">Portunus trituberculatus</name>
    <name type="common">Swimming crab</name>
    <name type="synonym">Neptunus trituberculatus</name>
    <dbReference type="NCBI Taxonomy" id="210409"/>
    <lineage>
        <taxon>Eukaryota</taxon>
        <taxon>Metazoa</taxon>
        <taxon>Ecdysozoa</taxon>
        <taxon>Arthropoda</taxon>
        <taxon>Crustacea</taxon>
        <taxon>Multicrustacea</taxon>
        <taxon>Malacostraca</taxon>
        <taxon>Eumalacostraca</taxon>
        <taxon>Eucarida</taxon>
        <taxon>Decapoda</taxon>
        <taxon>Pleocyemata</taxon>
        <taxon>Brachyura</taxon>
        <taxon>Eubrachyura</taxon>
        <taxon>Portunoidea</taxon>
        <taxon>Portunidae</taxon>
        <taxon>Portuninae</taxon>
        <taxon>Portunus</taxon>
    </lineage>
</organism>
<proteinExistence type="predicted"/>
<evidence type="ECO:0000256" key="1">
    <source>
        <dbReference type="SAM" id="MobiDB-lite"/>
    </source>
</evidence>
<gene>
    <name evidence="2" type="ORF">E2C01_011658</name>
</gene>
<evidence type="ECO:0000313" key="3">
    <source>
        <dbReference type="Proteomes" id="UP000324222"/>
    </source>
</evidence>
<dbReference type="Proteomes" id="UP000324222">
    <property type="component" value="Unassembled WGS sequence"/>
</dbReference>
<name>A0A5B7DCJ1_PORTR</name>
<evidence type="ECO:0000313" key="2">
    <source>
        <dbReference type="EMBL" id="MPC18765.1"/>
    </source>
</evidence>
<dbReference type="AlphaFoldDB" id="A0A5B7DCJ1"/>
<protein>
    <submittedName>
        <fullName evidence="2">Uncharacterized protein</fullName>
    </submittedName>
</protein>